<organism evidence="1 2">
    <name type="scientific">Prunus armeniaca</name>
    <name type="common">Apricot</name>
    <name type="synonym">Armeniaca vulgaris</name>
    <dbReference type="NCBI Taxonomy" id="36596"/>
    <lineage>
        <taxon>Eukaryota</taxon>
        <taxon>Viridiplantae</taxon>
        <taxon>Streptophyta</taxon>
        <taxon>Embryophyta</taxon>
        <taxon>Tracheophyta</taxon>
        <taxon>Spermatophyta</taxon>
        <taxon>Magnoliopsida</taxon>
        <taxon>eudicotyledons</taxon>
        <taxon>Gunneridae</taxon>
        <taxon>Pentapetalae</taxon>
        <taxon>rosids</taxon>
        <taxon>fabids</taxon>
        <taxon>Rosales</taxon>
        <taxon>Rosaceae</taxon>
        <taxon>Amygdaloideae</taxon>
        <taxon>Amygdaleae</taxon>
        <taxon>Prunus</taxon>
    </lineage>
</organism>
<evidence type="ECO:0000313" key="1">
    <source>
        <dbReference type="EMBL" id="CAB4270263.1"/>
    </source>
</evidence>
<protein>
    <submittedName>
        <fullName evidence="1">Uncharacterized protein</fullName>
    </submittedName>
</protein>
<name>A0A6J5U255_PRUAR</name>
<proteinExistence type="predicted"/>
<evidence type="ECO:0000313" key="2">
    <source>
        <dbReference type="Proteomes" id="UP000507222"/>
    </source>
</evidence>
<dbReference type="GO" id="GO:0007035">
    <property type="term" value="P:vacuolar acidification"/>
    <property type="evidence" value="ECO:0007669"/>
    <property type="project" value="TreeGrafter"/>
</dbReference>
<dbReference type="GO" id="GO:0043291">
    <property type="term" value="C:RAVE complex"/>
    <property type="evidence" value="ECO:0007669"/>
    <property type="project" value="TreeGrafter"/>
</dbReference>
<sequence>MPDVDLPSAVDPTHHLPLQFLPSDPTPPAPTRSDPPGCTLDWLPDFLDLSWVAYGASSLLVISHFPSPLSDAETVIGPIFRQIFELSGDPSSAVEAVSWSPSTPSIGELAAAAENCVWVFSHDSARSKGA</sequence>
<dbReference type="InterPro" id="IPR052208">
    <property type="entry name" value="DmX-like/RAVE_component"/>
</dbReference>
<dbReference type="AlphaFoldDB" id="A0A6J5U255"/>
<dbReference type="Proteomes" id="UP000507222">
    <property type="component" value="Unassembled WGS sequence"/>
</dbReference>
<accession>A0A6J5U255</accession>
<gene>
    <name evidence="1" type="ORF">CURHAP_LOCUS16319</name>
</gene>
<reference evidence="1 2" key="1">
    <citation type="submission" date="2020-05" db="EMBL/GenBank/DDBJ databases">
        <authorList>
            <person name="Campoy J."/>
            <person name="Schneeberger K."/>
            <person name="Spophaly S."/>
        </authorList>
    </citation>
    <scope>NUCLEOTIDE SEQUENCE [LARGE SCALE GENOMIC DNA]</scope>
    <source>
        <strain evidence="1">PruArmRojPasFocal</strain>
    </source>
</reference>
<dbReference type="EMBL" id="CAEKDK010000002">
    <property type="protein sequence ID" value="CAB4270263.1"/>
    <property type="molecule type" value="Genomic_DNA"/>
</dbReference>
<dbReference type="PANTHER" id="PTHR13950">
    <property type="entry name" value="RABCONNECTIN-RELATED"/>
    <property type="match status" value="1"/>
</dbReference>
<dbReference type="PANTHER" id="PTHR13950:SF9">
    <property type="entry name" value="RABCONNECTIN-3A"/>
    <property type="match status" value="1"/>
</dbReference>